<reference evidence="2" key="1">
    <citation type="submission" date="2015-07" db="EMBL/GenBank/DDBJ databases">
        <authorList>
            <person name="Teixeira M.M."/>
            <person name="Souza R.C."/>
            <person name="Almeida L.G."/>
            <person name="Vicente V.A."/>
            <person name="de Hoog S."/>
            <person name="Bocca A.L."/>
            <person name="de Almeida S.R."/>
            <person name="Vasconcelos A.T."/>
            <person name="Felipe M.S."/>
        </authorList>
    </citation>
    <scope>NUCLEOTIDE SEQUENCE [LARGE SCALE GENOMIC DNA]</scope>
    <source>
        <strain evidence="2">KSF</strain>
    </source>
</reference>
<evidence type="ECO:0000313" key="1">
    <source>
        <dbReference type="EMBL" id="OCT53682.1"/>
    </source>
</evidence>
<evidence type="ECO:0000313" key="2">
    <source>
        <dbReference type="Proteomes" id="UP000094526"/>
    </source>
</evidence>
<dbReference type="AlphaFoldDB" id="A0A1C1CYV3"/>
<protein>
    <submittedName>
        <fullName evidence="1">Uncharacterized protein</fullName>
    </submittedName>
</protein>
<accession>A0A1C1CYV3</accession>
<sequence>MAPEFSVVPVAEHVGTSHTAVAIYISYVRIRGFLHESGHIIYTTVVPEAGDVLIPLLATVLIVRNSAAGWNIADVGYGQSASDVLMPLPSDWLSHRIPDISYSIVSSCQPAPPDDTYDCSHLACDLELNGPAIAELLGNELLSSPGKPLDVAKWDVGAFVLEHDIWVDQDCL</sequence>
<dbReference type="VEuPathDB" id="FungiDB:CLCR_10904"/>
<keyword evidence="2" id="KW-1185">Reference proteome</keyword>
<dbReference type="Proteomes" id="UP000094526">
    <property type="component" value="Unassembled WGS sequence"/>
</dbReference>
<dbReference type="EMBL" id="LGRB01000008">
    <property type="protein sequence ID" value="OCT53682.1"/>
    <property type="molecule type" value="Genomic_DNA"/>
</dbReference>
<name>A0A1C1CYV3_9EURO</name>
<proteinExistence type="predicted"/>
<gene>
    <name evidence="1" type="ORF">CLCR_10904</name>
</gene>
<organism evidence="1 2">
    <name type="scientific">Cladophialophora carrionii</name>
    <dbReference type="NCBI Taxonomy" id="86049"/>
    <lineage>
        <taxon>Eukaryota</taxon>
        <taxon>Fungi</taxon>
        <taxon>Dikarya</taxon>
        <taxon>Ascomycota</taxon>
        <taxon>Pezizomycotina</taxon>
        <taxon>Eurotiomycetes</taxon>
        <taxon>Chaetothyriomycetidae</taxon>
        <taxon>Chaetothyriales</taxon>
        <taxon>Herpotrichiellaceae</taxon>
        <taxon>Cladophialophora</taxon>
    </lineage>
</organism>
<comment type="caution">
    <text evidence="1">The sequence shown here is derived from an EMBL/GenBank/DDBJ whole genome shotgun (WGS) entry which is preliminary data.</text>
</comment>